<dbReference type="EMBL" id="JACHLP010000007">
    <property type="protein sequence ID" value="MBB4845145.1"/>
    <property type="molecule type" value="Genomic_DNA"/>
</dbReference>
<dbReference type="Gene3D" id="3.30.565.10">
    <property type="entry name" value="Histidine kinase-like ATPase, C-terminal domain"/>
    <property type="match status" value="1"/>
</dbReference>
<comment type="caution">
    <text evidence="1">The sequence shown here is derived from an EMBL/GenBank/DDBJ whole genome shotgun (WGS) entry which is preliminary data.</text>
</comment>
<dbReference type="Proteomes" id="UP000562027">
    <property type="component" value="Unassembled WGS sequence"/>
</dbReference>
<sequence length="533" mass="60342">MDTVQVRINEEGTLRNQRFAFSDRFTLVTELLQNARRAGATLIEVSHDPVSRTLRVRDNGHGIDDFGKLLAFNESGWGEALRAEEHPFGAGFSRCLYAASRCTVISRGRQIAFDTAAALARSEIPVEETDYGPEMGTIIELEGVELPDLDSRLATLCMGFPVQVEFNGRPIDRPRAPYRLSSVETPLGSVHLVGTHSGQHSLSVDVYLQGFRVMFLPNYLSINETPNVVHLDSKVFFARLPDRDTLIDADVQETKIRQQIRQTWRDTLLVRKAQMAAAELIEDFFNVMRHHRHLELLNDIELIPRQVCERIKGYPQRTLTPHLDFLEHPVHALPRQDIESGRFQLVRLDWPDGQNAAKWMLARAKGYVVMASDDLDAGHWIHPTVRDLNKEDVSIRVTHEHQRSYLDGSWISAHVILCEEVTVCMGDVEATFSEDGLYHDGTLYIPAGERSGRAVRQCASYYDGHDRFHESDMNADVGALADLIRRLRMADPEEAMRSLISDARSERYPLLRGLSFRVQIGIDAGSHEISLIE</sequence>
<proteinExistence type="predicted"/>
<accession>A0A840LDV8</accession>
<dbReference type="SUPFAM" id="SSF55874">
    <property type="entry name" value="ATPase domain of HSP90 chaperone/DNA topoisomerase II/histidine kinase"/>
    <property type="match status" value="1"/>
</dbReference>
<evidence type="ECO:0008006" key="3">
    <source>
        <dbReference type="Google" id="ProtNLM"/>
    </source>
</evidence>
<keyword evidence="2" id="KW-1185">Reference proteome</keyword>
<name>A0A840LDV8_9BURK</name>
<dbReference type="AlphaFoldDB" id="A0A840LDV8"/>
<dbReference type="InterPro" id="IPR036890">
    <property type="entry name" value="HATPase_C_sf"/>
</dbReference>
<gene>
    <name evidence="1" type="ORF">HNP55_003691</name>
</gene>
<reference evidence="1 2" key="1">
    <citation type="submission" date="2020-08" db="EMBL/GenBank/DDBJ databases">
        <title>Functional genomics of gut bacteria from endangered species of beetles.</title>
        <authorList>
            <person name="Carlos-Shanley C."/>
        </authorList>
    </citation>
    <scope>NUCLEOTIDE SEQUENCE [LARGE SCALE GENOMIC DNA]</scope>
    <source>
        <strain evidence="1 2">S00239</strain>
    </source>
</reference>
<dbReference type="RefSeq" id="WP_184302637.1">
    <property type="nucleotide sequence ID" value="NZ_JACHLP010000007.1"/>
</dbReference>
<protein>
    <recommendedName>
        <fullName evidence="3">Histidine kinase/DNA gyrase B/HSP90-like ATPase</fullName>
    </recommendedName>
</protein>
<evidence type="ECO:0000313" key="2">
    <source>
        <dbReference type="Proteomes" id="UP000562027"/>
    </source>
</evidence>
<evidence type="ECO:0000313" key="1">
    <source>
        <dbReference type="EMBL" id="MBB4845145.1"/>
    </source>
</evidence>
<organism evidence="1 2">
    <name type="scientific">Roseateles oligotrophus</name>
    <dbReference type="NCBI Taxonomy" id="1769250"/>
    <lineage>
        <taxon>Bacteria</taxon>
        <taxon>Pseudomonadati</taxon>
        <taxon>Pseudomonadota</taxon>
        <taxon>Betaproteobacteria</taxon>
        <taxon>Burkholderiales</taxon>
        <taxon>Sphaerotilaceae</taxon>
        <taxon>Roseateles</taxon>
    </lineage>
</organism>